<sequence>MAPNFPSISLHDNLLTSYGDVLARPKGELQFEETWRSDGTTRISYERRRGVALRRTSGERRTTGAARRSNERWSWMLQRGGAACSCFDDEGAARRGVRLPVEESDGEWRRTSAETDEKRKEKNGEYSGGAKNKKALAFLRIVTVRFDFP</sequence>
<dbReference type="Proteomes" id="UP000685013">
    <property type="component" value="Chromosome 5"/>
</dbReference>
<evidence type="ECO:0000256" key="1">
    <source>
        <dbReference type="SAM" id="MobiDB-lite"/>
    </source>
</evidence>
<gene>
    <name evidence="2" type="ORF">SDJN03_08213</name>
</gene>
<protein>
    <submittedName>
        <fullName evidence="2">Uncharacterized protein</fullName>
    </submittedName>
</protein>
<feature type="compositionally biased region" description="Basic and acidic residues" evidence="1">
    <location>
        <begin position="106"/>
        <end position="124"/>
    </location>
</feature>
<feature type="region of interest" description="Disordered" evidence="1">
    <location>
        <begin position="98"/>
        <end position="128"/>
    </location>
</feature>
<accession>A0AAV6NI72</accession>
<organism evidence="2 3">
    <name type="scientific">Cucurbita argyrosperma subsp. sororia</name>
    <dbReference type="NCBI Taxonomy" id="37648"/>
    <lineage>
        <taxon>Eukaryota</taxon>
        <taxon>Viridiplantae</taxon>
        <taxon>Streptophyta</taxon>
        <taxon>Embryophyta</taxon>
        <taxon>Tracheophyta</taxon>
        <taxon>Spermatophyta</taxon>
        <taxon>Magnoliopsida</taxon>
        <taxon>eudicotyledons</taxon>
        <taxon>Gunneridae</taxon>
        <taxon>Pentapetalae</taxon>
        <taxon>rosids</taxon>
        <taxon>fabids</taxon>
        <taxon>Cucurbitales</taxon>
        <taxon>Cucurbitaceae</taxon>
        <taxon>Cucurbiteae</taxon>
        <taxon>Cucurbita</taxon>
    </lineage>
</organism>
<dbReference type="EMBL" id="JAGKQH010000005">
    <property type="protein sequence ID" value="KAG6598435.1"/>
    <property type="molecule type" value="Genomic_DNA"/>
</dbReference>
<reference evidence="2 3" key="1">
    <citation type="journal article" date="2021" name="Hortic Res">
        <title>The domestication of Cucurbita argyrosperma as revealed by the genome of its wild relative.</title>
        <authorList>
            <person name="Barrera-Redondo J."/>
            <person name="Sanchez-de la Vega G."/>
            <person name="Aguirre-Liguori J.A."/>
            <person name="Castellanos-Morales G."/>
            <person name="Gutierrez-Guerrero Y.T."/>
            <person name="Aguirre-Dugua X."/>
            <person name="Aguirre-Planter E."/>
            <person name="Tenaillon M.I."/>
            <person name="Lira-Saade R."/>
            <person name="Eguiarte L.E."/>
        </authorList>
    </citation>
    <scope>NUCLEOTIDE SEQUENCE [LARGE SCALE GENOMIC DNA]</scope>
    <source>
        <strain evidence="2">JBR-2021</strain>
    </source>
</reference>
<feature type="non-terminal residue" evidence="2">
    <location>
        <position position="1"/>
    </location>
</feature>
<name>A0AAV6NI72_9ROSI</name>
<evidence type="ECO:0000313" key="3">
    <source>
        <dbReference type="Proteomes" id="UP000685013"/>
    </source>
</evidence>
<comment type="caution">
    <text evidence="2">The sequence shown here is derived from an EMBL/GenBank/DDBJ whole genome shotgun (WGS) entry which is preliminary data.</text>
</comment>
<keyword evidence="3" id="KW-1185">Reference proteome</keyword>
<evidence type="ECO:0000313" key="2">
    <source>
        <dbReference type="EMBL" id="KAG6598435.1"/>
    </source>
</evidence>
<proteinExistence type="predicted"/>
<dbReference type="AlphaFoldDB" id="A0AAV6NI72"/>